<dbReference type="PANTHER" id="PTHR21310">
    <property type="entry name" value="AMINOGLYCOSIDE PHOSPHOTRANSFERASE-RELATED-RELATED"/>
    <property type="match status" value="1"/>
</dbReference>
<dbReference type="InterPro" id="IPR002575">
    <property type="entry name" value="Aminoglycoside_PTrfase"/>
</dbReference>
<dbReference type="PANTHER" id="PTHR21310:SF48">
    <property type="entry name" value="AMINOGLYCOSIDE PHOSPHOTRANSFERASE DOMAIN-CONTAINING PROTEIN"/>
    <property type="match status" value="1"/>
</dbReference>
<dbReference type="AlphaFoldDB" id="A0A0D2AIT9"/>
<dbReference type="Proteomes" id="UP000053342">
    <property type="component" value="Unassembled WGS sequence"/>
</dbReference>
<keyword evidence="3" id="KW-1185">Reference proteome</keyword>
<gene>
    <name evidence="2" type="ORF">PV06_08563</name>
</gene>
<dbReference type="GO" id="GO:0005524">
    <property type="term" value="F:ATP binding"/>
    <property type="evidence" value="ECO:0007669"/>
    <property type="project" value="InterPro"/>
</dbReference>
<dbReference type="InterPro" id="IPR011009">
    <property type="entry name" value="Kinase-like_dom_sf"/>
</dbReference>
<dbReference type="InterPro" id="IPR051678">
    <property type="entry name" value="AGP_Transferase"/>
</dbReference>
<feature type="domain" description="Protein kinase" evidence="1">
    <location>
        <begin position="1"/>
        <end position="298"/>
    </location>
</feature>
<dbReference type="SUPFAM" id="SSF56112">
    <property type="entry name" value="Protein kinase-like (PK-like)"/>
    <property type="match status" value="1"/>
</dbReference>
<dbReference type="STRING" id="215243.A0A0D2AIT9"/>
<reference evidence="2 3" key="1">
    <citation type="submission" date="2015-01" db="EMBL/GenBank/DDBJ databases">
        <title>The Genome Sequence of Exophiala oligosperma CBS72588.</title>
        <authorList>
            <consortium name="The Broad Institute Genomics Platform"/>
            <person name="Cuomo C."/>
            <person name="de Hoog S."/>
            <person name="Gorbushina A."/>
            <person name="Stielow B."/>
            <person name="Teixiera M."/>
            <person name="Abouelleil A."/>
            <person name="Chapman S.B."/>
            <person name="Priest M."/>
            <person name="Young S.K."/>
            <person name="Wortman J."/>
            <person name="Nusbaum C."/>
            <person name="Birren B."/>
        </authorList>
    </citation>
    <scope>NUCLEOTIDE SEQUENCE [LARGE SCALE GENOMIC DNA]</scope>
    <source>
        <strain evidence="2 3">CBS 72588</strain>
    </source>
</reference>
<dbReference type="GO" id="GO:0004672">
    <property type="term" value="F:protein kinase activity"/>
    <property type="evidence" value="ECO:0007669"/>
    <property type="project" value="InterPro"/>
</dbReference>
<evidence type="ECO:0000313" key="3">
    <source>
        <dbReference type="Proteomes" id="UP000053342"/>
    </source>
</evidence>
<protein>
    <recommendedName>
        <fullName evidence="1">Protein kinase domain-containing protein</fullName>
    </recommendedName>
</protein>
<dbReference type="RefSeq" id="XP_016260222.1">
    <property type="nucleotide sequence ID" value="XM_016409914.1"/>
</dbReference>
<proteinExistence type="predicted"/>
<dbReference type="OrthoDB" id="2906425at2759"/>
<accession>A0A0D2AIT9</accession>
<evidence type="ECO:0000313" key="2">
    <source>
        <dbReference type="EMBL" id="KIW40006.1"/>
    </source>
</evidence>
<dbReference type="GeneID" id="27360637"/>
<sequence>MECKVAIPFRKDSKSLPAPLPCEDQIRDCVNIIHGKETFADQKVAVIGPYAIKYGKYLSQLEGENLLFLERFAPHIPAPRLYAMWRGNGDNSDLFMVMDFIPGKPLNELWSTLGDLDKTQIVNILRDIFKSLHSLPSPGFFGSIHHGPIPYHLFWDADNDPAITGPFNHGREMILGLARRSRANSASNGKYSYLAEFFERHIAPALDDYSPTFCHSDVQPKNIIVDMAQEDTLQSKAFSITIIDWEIAGWYPSYWEYAAAFLSFQWDEDDWPNRVEAFIPVRAPEAAMLRLVHQDLWF</sequence>
<name>A0A0D2AIT9_9EURO</name>
<dbReference type="PROSITE" id="PS50011">
    <property type="entry name" value="PROTEIN_KINASE_DOM"/>
    <property type="match status" value="1"/>
</dbReference>
<dbReference type="InterPro" id="IPR000719">
    <property type="entry name" value="Prot_kinase_dom"/>
</dbReference>
<dbReference type="EMBL" id="KN847339">
    <property type="protein sequence ID" value="KIW40006.1"/>
    <property type="molecule type" value="Genomic_DNA"/>
</dbReference>
<dbReference type="VEuPathDB" id="FungiDB:PV06_08563"/>
<dbReference type="Gene3D" id="3.90.1200.10">
    <property type="match status" value="1"/>
</dbReference>
<dbReference type="Pfam" id="PF01636">
    <property type="entry name" value="APH"/>
    <property type="match status" value="1"/>
</dbReference>
<evidence type="ECO:0000259" key="1">
    <source>
        <dbReference type="PROSITE" id="PS50011"/>
    </source>
</evidence>
<organism evidence="2 3">
    <name type="scientific">Exophiala oligosperma</name>
    <dbReference type="NCBI Taxonomy" id="215243"/>
    <lineage>
        <taxon>Eukaryota</taxon>
        <taxon>Fungi</taxon>
        <taxon>Dikarya</taxon>
        <taxon>Ascomycota</taxon>
        <taxon>Pezizomycotina</taxon>
        <taxon>Eurotiomycetes</taxon>
        <taxon>Chaetothyriomycetidae</taxon>
        <taxon>Chaetothyriales</taxon>
        <taxon>Herpotrichiellaceae</taxon>
        <taxon>Exophiala</taxon>
    </lineage>
</organism>
<dbReference type="HOGENOM" id="CLU_021768_5_1_1"/>